<reference evidence="2 3" key="1">
    <citation type="journal article" date="2019" name="Int. J. Syst. Evol. Microbiol.">
        <title>The Global Catalogue of Microorganisms (GCM) 10K type strain sequencing project: providing services to taxonomists for standard genome sequencing and annotation.</title>
        <authorList>
            <consortium name="The Broad Institute Genomics Platform"/>
            <consortium name="The Broad Institute Genome Sequencing Center for Infectious Disease"/>
            <person name="Wu L."/>
            <person name="Ma J."/>
        </authorList>
    </citation>
    <scope>NUCLEOTIDE SEQUENCE [LARGE SCALE GENOMIC DNA]</scope>
    <source>
        <strain evidence="2 3">JCM 15749</strain>
    </source>
</reference>
<dbReference type="SMART" id="SM00507">
    <property type="entry name" value="HNHc"/>
    <property type="match status" value="1"/>
</dbReference>
<name>A0ABN2VSH9_9ACTN</name>
<protein>
    <submittedName>
        <fullName evidence="2">HNH endonuclease signature motif containing protein</fullName>
    </submittedName>
</protein>
<dbReference type="InterPro" id="IPR003870">
    <property type="entry name" value="DUF222"/>
</dbReference>
<gene>
    <name evidence="2" type="ORF">GCM10009821_05900</name>
</gene>
<dbReference type="InterPro" id="IPR003615">
    <property type="entry name" value="HNH_nuc"/>
</dbReference>
<proteinExistence type="predicted"/>
<evidence type="ECO:0000259" key="1">
    <source>
        <dbReference type="SMART" id="SM00507"/>
    </source>
</evidence>
<keyword evidence="2" id="KW-0378">Hydrolase</keyword>
<comment type="caution">
    <text evidence="2">The sequence shown here is derived from an EMBL/GenBank/DDBJ whole genome shotgun (WGS) entry which is preliminary data.</text>
</comment>
<dbReference type="CDD" id="cd00085">
    <property type="entry name" value="HNHc"/>
    <property type="match status" value="1"/>
</dbReference>
<dbReference type="Pfam" id="PF02720">
    <property type="entry name" value="DUF222"/>
    <property type="match status" value="1"/>
</dbReference>
<dbReference type="Proteomes" id="UP001501480">
    <property type="component" value="Unassembled WGS sequence"/>
</dbReference>
<accession>A0ABN2VSH9</accession>
<keyword evidence="2" id="KW-0255">Endonuclease</keyword>
<organism evidence="2 3">
    <name type="scientific">Aeromicrobium halocynthiae</name>
    <dbReference type="NCBI Taxonomy" id="560557"/>
    <lineage>
        <taxon>Bacteria</taxon>
        <taxon>Bacillati</taxon>
        <taxon>Actinomycetota</taxon>
        <taxon>Actinomycetes</taxon>
        <taxon>Propionibacteriales</taxon>
        <taxon>Nocardioidaceae</taxon>
        <taxon>Aeromicrobium</taxon>
    </lineage>
</organism>
<feature type="domain" description="HNH nuclease" evidence="1">
    <location>
        <begin position="329"/>
        <end position="380"/>
    </location>
</feature>
<dbReference type="GO" id="GO:0004519">
    <property type="term" value="F:endonuclease activity"/>
    <property type="evidence" value="ECO:0007669"/>
    <property type="project" value="UniProtKB-KW"/>
</dbReference>
<keyword evidence="2" id="KW-0540">Nuclease</keyword>
<sequence length="428" mass="47741">MPFYLSTTARRAQRTVSGRTYVRFMDIGVNRPKGSLGLAARALAMAEASSYVAMVRFRDAEVARIEASASPMRAMVERSMIVLEIGQEMGLSEQQVNARLAIADRMIERAPRCWVAFTDGRIDASRVREISTGLDRLEREESWTRLDESVLRYATTHTTAEVRAWVKRFVTRVEPEEALDRAEKARADRHVQVTHVEDGMSWLSASLPSHQAVAVMKRLDRAARAPVDPDDSRTLSQRTTDLFVSWLTHGETTDLPTVTGDIAVTIEADVLTGLVDGHAEASDGSWEVPASWILDDLDADETFWHRIITDPVHGNTLAHDYVGRFAPEMLAKAIRFRDGVCRAPGCRVPAERCDLDHREPWPIGATNGSNMWALCRRHHSMKGHGVLRWTLPTGRTVETTTSEHDPRPAPPTILGEGLARMIIEYAAA</sequence>
<dbReference type="Gene3D" id="1.10.30.50">
    <property type="match status" value="1"/>
</dbReference>
<evidence type="ECO:0000313" key="2">
    <source>
        <dbReference type="EMBL" id="GAA2071139.1"/>
    </source>
</evidence>
<evidence type="ECO:0000313" key="3">
    <source>
        <dbReference type="Proteomes" id="UP001501480"/>
    </source>
</evidence>
<keyword evidence="3" id="KW-1185">Reference proteome</keyword>
<dbReference type="EMBL" id="BAAAPY010000001">
    <property type="protein sequence ID" value="GAA2071139.1"/>
    <property type="molecule type" value="Genomic_DNA"/>
</dbReference>